<protein>
    <submittedName>
        <fullName evidence="1">Uncharacterized protein</fullName>
    </submittedName>
</protein>
<dbReference type="RefSeq" id="WP_094477094.1">
    <property type="nucleotide sequence ID" value="NZ_NOZR01000003.1"/>
</dbReference>
<evidence type="ECO:0000313" key="2">
    <source>
        <dbReference type="Proteomes" id="UP000216063"/>
    </source>
</evidence>
<organism evidence="1 2">
    <name type="scientific">Mycolicibacterium sphagni</name>
    <dbReference type="NCBI Taxonomy" id="1786"/>
    <lineage>
        <taxon>Bacteria</taxon>
        <taxon>Bacillati</taxon>
        <taxon>Actinomycetota</taxon>
        <taxon>Actinomycetes</taxon>
        <taxon>Mycobacteriales</taxon>
        <taxon>Mycobacteriaceae</taxon>
        <taxon>Mycolicibacterium</taxon>
    </lineage>
</organism>
<accession>A0A255DQK9</accession>
<dbReference type="AlphaFoldDB" id="A0A255DQK9"/>
<dbReference type="EMBL" id="NOZR01000003">
    <property type="protein sequence ID" value="OYN81737.1"/>
    <property type="molecule type" value="Genomic_DNA"/>
</dbReference>
<reference evidence="1 2" key="1">
    <citation type="submission" date="2017-07" db="EMBL/GenBank/DDBJ databases">
        <title>The new phylogeny of genus Mycobacterium.</title>
        <authorList>
            <person name="Tortoli E."/>
            <person name="Trovato A."/>
            <person name="Cirillo D.M."/>
        </authorList>
    </citation>
    <scope>NUCLEOTIDE SEQUENCE [LARGE SCALE GENOMIC DNA]</scope>
    <source>
        <strain evidence="1 2">ATCC 33027</strain>
    </source>
</reference>
<gene>
    <name evidence="1" type="ORF">CG716_05120</name>
</gene>
<evidence type="ECO:0000313" key="1">
    <source>
        <dbReference type="EMBL" id="OYN81737.1"/>
    </source>
</evidence>
<proteinExistence type="predicted"/>
<sequence length="75" mass="8558">MSVLHYQGRVSPPHDELLGPDKFGAYYAPVADSYDPVADVTAVTVRPALKEAREAHVDRRKERVLILDRIRRLFL</sequence>
<dbReference type="Proteomes" id="UP000216063">
    <property type="component" value="Unassembled WGS sequence"/>
</dbReference>
<keyword evidence="2" id="KW-1185">Reference proteome</keyword>
<comment type="caution">
    <text evidence="1">The sequence shown here is derived from an EMBL/GenBank/DDBJ whole genome shotgun (WGS) entry which is preliminary data.</text>
</comment>
<name>A0A255DQK9_9MYCO</name>